<gene>
    <name evidence="1" type="ORF">NVP1043O_03</name>
</gene>
<dbReference type="Proteomes" id="UP000276630">
    <property type="component" value="Segment"/>
</dbReference>
<evidence type="ECO:0000313" key="1">
    <source>
        <dbReference type="EMBL" id="AUR83886.1"/>
    </source>
</evidence>
<reference evidence="1 2" key="1">
    <citation type="submission" date="2017-11" db="EMBL/GenBank/DDBJ databases">
        <title>A major lineage of nontailed dsDNA viruses as unrecognized killers of marine bacteria.</title>
        <authorList>
            <person name="Kauffman K.M."/>
            <person name="Hussain F.A."/>
            <person name="Yang J."/>
            <person name="Arevalo P."/>
            <person name="Brown J.M."/>
            <person name="Chang W.K."/>
            <person name="VanInsberghe D."/>
            <person name="Elsherbini J."/>
            <person name="Cutler M.B."/>
            <person name="Kelly L."/>
            <person name="Polz M.F."/>
        </authorList>
    </citation>
    <scope>NUCLEOTIDE SEQUENCE [LARGE SCALE GENOMIC DNA]</scope>
</reference>
<evidence type="ECO:0000313" key="2">
    <source>
        <dbReference type="Proteomes" id="UP000276630"/>
    </source>
</evidence>
<name>A0A2I7QR55_9VIRU</name>
<protein>
    <submittedName>
        <fullName evidence="1">TMhelix containing protein</fullName>
    </submittedName>
</protein>
<dbReference type="EMBL" id="MG592426">
    <property type="protein sequence ID" value="AUR83886.1"/>
    <property type="molecule type" value="Genomic_DNA"/>
</dbReference>
<proteinExistence type="predicted"/>
<sequence>MSDFYIYILVAAWVLICASMAAKQGLYGIALVLVLAVCVISPADADEVEPLELEDTWLDFSDFGMPTLLEPLEGKTKIFMGEAYSYHFDRSFNYNEVHENYGFEYQFTEKWGLNVASFENSYFERSNSLAVVYTWKYCDYGDDVSISTGLQGGIASGYEKAKYNAGGFAPIVAPFVDIAVYESIGARISVWNLYAANIAFYLEF</sequence>
<organism evidence="1 2">
    <name type="scientific">Vibrio phage 1.043.O._10N.261.52.C7</name>
    <dbReference type="NCBI Taxonomy" id="1881302"/>
    <lineage>
        <taxon>Viruses</taxon>
        <taxon>Varidnaviria</taxon>
        <taxon>Abadenavirae</taxon>
        <taxon>Produgelaviricota</taxon>
        <taxon>Belvinaviricetes</taxon>
        <taxon>Vinavirales</taxon>
        <taxon>Autolykiviridae</taxon>
    </lineage>
</organism>
<accession>A0A2I7QR55</accession>